<dbReference type="GO" id="GO:0008705">
    <property type="term" value="F:methionine synthase activity"/>
    <property type="evidence" value="ECO:0007669"/>
    <property type="project" value="TreeGrafter"/>
</dbReference>
<dbReference type="AlphaFoldDB" id="A0A212M023"/>
<keyword evidence="2" id="KW-0170">Cobalt</keyword>
<evidence type="ECO:0000256" key="1">
    <source>
        <dbReference type="ARBA" id="ARBA00022723"/>
    </source>
</evidence>
<dbReference type="InterPro" id="IPR050554">
    <property type="entry name" value="Met_Synthase/Corrinoid"/>
</dbReference>
<keyword evidence="1" id="KW-0479">Metal-binding</keyword>
<dbReference type="PANTHER" id="PTHR45833">
    <property type="entry name" value="METHIONINE SYNTHASE"/>
    <property type="match status" value="1"/>
</dbReference>
<proteinExistence type="predicted"/>
<dbReference type="GO" id="GO:0046872">
    <property type="term" value="F:metal ion binding"/>
    <property type="evidence" value="ECO:0007669"/>
    <property type="project" value="UniProtKB-KW"/>
</dbReference>
<dbReference type="PROSITE" id="PS51332">
    <property type="entry name" value="B12_BINDING"/>
    <property type="match status" value="1"/>
</dbReference>
<feature type="domain" description="B12-binding" evidence="3">
    <location>
        <begin position="88"/>
        <end position="167"/>
    </location>
</feature>
<dbReference type="RefSeq" id="WP_198931050.1">
    <property type="nucleotide sequence ID" value="NZ_LT608335.1"/>
</dbReference>
<evidence type="ECO:0000259" key="3">
    <source>
        <dbReference type="PROSITE" id="PS51332"/>
    </source>
</evidence>
<dbReference type="EMBL" id="FMJE01000006">
    <property type="protein sequence ID" value="SCM83133.1"/>
    <property type="molecule type" value="Genomic_DNA"/>
</dbReference>
<dbReference type="SUPFAM" id="SSF52242">
    <property type="entry name" value="Cobalamin (vitamin B12)-binding domain"/>
    <property type="match status" value="1"/>
</dbReference>
<dbReference type="InterPro" id="IPR036594">
    <property type="entry name" value="Meth_synthase_dom"/>
</dbReference>
<dbReference type="SMART" id="SM01018">
    <property type="entry name" value="B12-binding_2"/>
    <property type="match status" value="1"/>
</dbReference>
<evidence type="ECO:0000259" key="4">
    <source>
        <dbReference type="PROSITE" id="PS51337"/>
    </source>
</evidence>
<accession>A0A212M023</accession>
<dbReference type="InterPro" id="IPR003759">
    <property type="entry name" value="Cbl-bd_cap"/>
</dbReference>
<dbReference type="PROSITE" id="PS51337">
    <property type="entry name" value="B12_BINDING_NTER"/>
    <property type="match status" value="1"/>
</dbReference>
<dbReference type="Gene3D" id="1.10.1240.10">
    <property type="entry name" value="Methionine synthase domain"/>
    <property type="match status" value="1"/>
</dbReference>
<reference evidence="5" key="1">
    <citation type="submission" date="2016-08" db="EMBL/GenBank/DDBJ databases">
        <authorList>
            <person name="Seilhamer J.J."/>
        </authorList>
    </citation>
    <scope>NUCLEOTIDE SEQUENCE</scope>
    <source>
        <strain evidence="5">86</strain>
    </source>
</reference>
<dbReference type="GO" id="GO:0031419">
    <property type="term" value="F:cobalamin binding"/>
    <property type="evidence" value="ECO:0007669"/>
    <property type="project" value="InterPro"/>
</dbReference>
<dbReference type="GO" id="GO:0046653">
    <property type="term" value="P:tetrahydrofolate metabolic process"/>
    <property type="evidence" value="ECO:0007669"/>
    <property type="project" value="TreeGrafter"/>
</dbReference>
<dbReference type="PANTHER" id="PTHR45833:SF1">
    <property type="entry name" value="METHIONINE SYNTHASE"/>
    <property type="match status" value="1"/>
</dbReference>
<gene>
    <name evidence="5" type="ORF">KL86SPO_60096</name>
</gene>
<dbReference type="GO" id="GO:0050667">
    <property type="term" value="P:homocysteine metabolic process"/>
    <property type="evidence" value="ECO:0007669"/>
    <property type="project" value="TreeGrafter"/>
</dbReference>
<dbReference type="SUPFAM" id="SSF47644">
    <property type="entry name" value="Methionine synthase domain"/>
    <property type="match status" value="1"/>
</dbReference>
<protein>
    <submittedName>
        <fullName evidence="5">Dimethylamine corrinoid protein 3</fullName>
    </submittedName>
</protein>
<dbReference type="InterPro" id="IPR006158">
    <property type="entry name" value="Cobalamin-bd"/>
</dbReference>
<dbReference type="Pfam" id="PF02310">
    <property type="entry name" value="B12-binding"/>
    <property type="match status" value="1"/>
</dbReference>
<organism evidence="5">
    <name type="scientific">uncultured Sporomusa sp</name>
    <dbReference type="NCBI Taxonomy" id="307249"/>
    <lineage>
        <taxon>Bacteria</taxon>
        <taxon>Bacillati</taxon>
        <taxon>Bacillota</taxon>
        <taxon>Negativicutes</taxon>
        <taxon>Selenomonadales</taxon>
        <taxon>Sporomusaceae</taxon>
        <taxon>Sporomusa</taxon>
        <taxon>environmental samples</taxon>
    </lineage>
</organism>
<evidence type="ECO:0000313" key="5">
    <source>
        <dbReference type="EMBL" id="SCM83133.1"/>
    </source>
</evidence>
<dbReference type="Pfam" id="PF02607">
    <property type="entry name" value="B12-binding_2"/>
    <property type="match status" value="1"/>
</dbReference>
<dbReference type="Gene3D" id="3.40.50.280">
    <property type="entry name" value="Cobalamin-binding domain"/>
    <property type="match status" value="1"/>
</dbReference>
<sequence length="167" mass="18445">MIYEEIIKSIDEGEADRVVEPSKHALMQGYPPIQVLQKGLMAGMDKVADKFREQRVMVPEVLMSTRAIHAGLLVLAPYLKSKRINNRKGVIVIGTVAGDLHDIGKNLVKMMVMSTGVKIIDLGINVSTRKFINAVQKEKPDILMMASLLTTTMPAMKVVIEELSEGD</sequence>
<name>A0A212M023_9FIRM</name>
<dbReference type="InterPro" id="IPR036724">
    <property type="entry name" value="Cobalamin-bd_sf"/>
</dbReference>
<evidence type="ECO:0000256" key="2">
    <source>
        <dbReference type="ARBA" id="ARBA00023285"/>
    </source>
</evidence>
<feature type="domain" description="B12-binding N-terminal" evidence="4">
    <location>
        <begin position="1"/>
        <end position="87"/>
    </location>
</feature>
<dbReference type="GO" id="GO:0005829">
    <property type="term" value="C:cytosol"/>
    <property type="evidence" value="ECO:0007669"/>
    <property type="project" value="TreeGrafter"/>
</dbReference>